<feature type="transmembrane region" description="Helical" evidence="1">
    <location>
        <begin position="78"/>
        <end position="96"/>
    </location>
</feature>
<dbReference type="EMBL" id="JBHRZG010000022">
    <property type="protein sequence ID" value="MFC3834113.1"/>
    <property type="molecule type" value="Genomic_DNA"/>
</dbReference>
<keyword evidence="4" id="KW-1185">Reference proteome</keyword>
<dbReference type="InterPro" id="IPR029787">
    <property type="entry name" value="Nucleotide_cyclase"/>
</dbReference>
<feature type="transmembrane region" description="Helical" evidence="1">
    <location>
        <begin position="48"/>
        <end position="66"/>
    </location>
</feature>
<evidence type="ECO:0000313" key="4">
    <source>
        <dbReference type="Proteomes" id="UP001595803"/>
    </source>
</evidence>
<dbReference type="RefSeq" id="WP_380102479.1">
    <property type="nucleotide sequence ID" value="NZ_JBHRZG010000022.1"/>
</dbReference>
<name>A0ABV7Z9S1_9DEIO</name>
<dbReference type="PANTHER" id="PTHR45138">
    <property type="entry name" value="REGULATORY COMPONENTS OF SENSORY TRANSDUCTION SYSTEM"/>
    <property type="match status" value="1"/>
</dbReference>
<dbReference type="Pfam" id="PF00990">
    <property type="entry name" value="GGDEF"/>
    <property type="match status" value="1"/>
</dbReference>
<evidence type="ECO:0000259" key="2">
    <source>
        <dbReference type="PROSITE" id="PS50887"/>
    </source>
</evidence>
<organism evidence="3 4">
    <name type="scientific">Deinococcus rufus</name>
    <dbReference type="NCBI Taxonomy" id="2136097"/>
    <lineage>
        <taxon>Bacteria</taxon>
        <taxon>Thermotogati</taxon>
        <taxon>Deinococcota</taxon>
        <taxon>Deinococci</taxon>
        <taxon>Deinococcales</taxon>
        <taxon>Deinococcaceae</taxon>
        <taxon>Deinococcus</taxon>
    </lineage>
</organism>
<feature type="transmembrane region" description="Helical" evidence="1">
    <location>
        <begin position="108"/>
        <end position="135"/>
    </location>
</feature>
<dbReference type="PANTHER" id="PTHR45138:SF24">
    <property type="entry name" value="DIGUANYLATE CYCLASE DGCC-RELATED"/>
    <property type="match status" value="1"/>
</dbReference>
<dbReference type="SMART" id="SM00267">
    <property type="entry name" value="GGDEF"/>
    <property type="match status" value="1"/>
</dbReference>
<comment type="caution">
    <text evidence="3">The sequence shown here is derived from an EMBL/GenBank/DDBJ whole genome shotgun (WGS) entry which is preliminary data.</text>
</comment>
<dbReference type="CDD" id="cd01949">
    <property type="entry name" value="GGDEF"/>
    <property type="match status" value="1"/>
</dbReference>
<accession>A0ABV7Z9S1</accession>
<dbReference type="Proteomes" id="UP001595803">
    <property type="component" value="Unassembled WGS sequence"/>
</dbReference>
<feature type="domain" description="GGDEF" evidence="2">
    <location>
        <begin position="213"/>
        <end position="344"/>
    </location>
</feature>
<evidence type="ECO:0000256" key="1">
    <source>
        <dbReference type="SAM" id="Phobius"/>
    </source>
</evidence>
<dbReference type="PROSITE" id="PS50887">
    <property type="entry name" value="GGDEF"/>
    <property type="match status" value="1"/>
</dbReference>
<keyword evidence="1" id="KW-1133">Transmembrane helix</keyword>
<dbReference type="InterPro" id="IPR043128">
    <property type="entry name" value="Rev_trsase/Diguanyl_cyclase"/>
</dbReference>
<dbReference type="NCBIfam" id="TIGR00254">
    <property type="entry name" value="GGDEF"/>
    <property type="match status" value="1"/>
</dbReference>
<sequence>MTQPSGRGHGSERHQVRLLRALLLAGAVLEVFNAAYIASRPELAHRILPSRVGAVMGLVLAALALWPRVGVRPLQGGVVAVLCVWFASNAVGIMVTQRPVASGLLLQLVIVALVTYSWLPVRLATGLVGALYGLLLIASGRSERPDVPGAALTTFILPLIWYLCVHGRSVRHERGRSVELQALAFTDPLTGALNRRAGTDRLTHLAARSGGGAPLLVVLLDLDHFKRVNDRLGHAGGDRMLIEVTGLLQGALHADDLLVRWGGEEFLVALPGPIAASRQRVEGALHAVRQARLSTGTASEALTVSAGLASLDEAGHLEAALELADRRLYRAKAAGRDRLVAGGG</sequence>
<gene>
    <name evidence="3" type="ORF">ACFOSB_14745</name>
</gene>
<keyword evidence="1" id="KW-0472">Membrane</keyword>
<feature type="transmembrane region" description="Helical" evidence="1">
    <location>
        <begin position="18"/>
        <end position="36"/>
    </location>
</feature>
<dbReference type="Gene3D" id="3.30.70.270">
    <property type="match status" value="1"/>
</dbReference>
<reference evidence="4" key="1">
    <citation type="journal article" date="2019" name="Int. J. Syst. Evol. Microbiol.">
        <title>The Global Catalogue of Microorganisms (GCM) 10K type strain sequencing project: providing services to taxonomists for standard genome sequencing and annotation.</title>
        <authorList>
            <consortium name="The Broad Institute Genomics Platform"/>
            <consortium name="The Broad Institute Genome Sequencing Center for Infectious Disease"/>
            <person name="Wu L."/>
            <person name="Ma J."/>
        </authorList>
    </citation>
    <scope>NUCLEOTIDE SEQUENCE [LARGE SCALE GENOMIC DNA]</scope>
    <source>
        <strain evidence="4">CCTCC AB 2017081</strain>
    </source>
</reference>
<dbReference type="InterPro" id="IPR050469">
    <property type="entry name" value="Diguanylate_Cyclase"/>
</dbReference>
<evidence type="ECO:0000313" key="3">
    <source>
        <dbReference type="EMBL" id="MFC3834113.1"/>
    </source>
</evidence>
<dbReference type="InterPro" id="IPR000160">
    <property type="entry name" value="GGDEF_dom"/>
</dbReference>
<dbReference type="SUPFAM" id="SSF55073">
    <property type="entry name" value="Nucleotide cyclase"/>
    <property type="match status" value="1"/>
</dbReference>
<feature type="transmembrane region" description="Helical" evidence="1">
    <location>
        <begin position="147"/>
        <end position="165"/>
    </location>
</feature>
<keyword evidence="1" id="KW-0812">Transmembrane</keyword>
<protein>
    <submittedName>
        <fullName evidence="3">GGDEF domain-containing protein</fullName>
    </submittedName>
</protein>
<proteinExistence type="predicted"/>